<comment type="caution">
    <text evidence="8">The sequence shown here is derived from an EMBL/GenBank/DDBJ whole genome shotgun (WGS) entry which is preliminary data.</text>
</comment>
<sequence length="488" mass="55564">MKKYLLIIITLIAFTSCKKFLDIQPESDISKEELFTTEEGFKEALNGAYVGLASPNLYGGNLTVSNLDIIAQNYQFNDGVLQKIATFDYTLPDWMGKISTIWNNSYKSIGNVNQILEVIDDRKNLFKDGNYNIIKGEALALRAYMHFDLLRMFGPSYKNNPTFKAMPYVTTVSTKSTPYSTVSEVIDQVISDLQQAKALLKTTDPIIPASYVVGYPNGTKTTELKNASLFLQNRRHRINYYAVAGELARVYLYKGDNTNSLSNAREVIESLKFPWTVKEDFFAADVTKRDRIFYNEILFGWYASKDAIDQANGLFAKDNPLYSATADQINTIYNLGTVGADDWRYKQWFRLVKAANVADRFYLQKYVVNSSPVVNLHPMVMPALRLSEMYLIAAEASFDTDVTKAADYFNTLRIHRGIGTQLSVGISKTDFIKELEGEYRKEFYGESQNFYMHKRLNLPVVTTSGFIYTPSDKLFVFPLPVDEQAYRN</sequence>
<reference evidence="8 9" key="1">
    <citation type="submission" date="2018-07" db="EMBL/GenBank/DDBJ databases">
        <title>A draft genome of a endophytic bacteria, a new species of Pedobacter.</title>
        <authorList>
            <person name="Zhang Z.D."/>
            <person name="Chen Z.J."/>
        </authorList>
    </citation>
    <scope>NUCLEOTIDE SEQUENCE [LARGE SCALE GENOMIC DNA]</scope>
    <source>
        <strain evidence="8 9">RS10</strain>
    </source>
</reference>
<evidence type="ECO:0000256" key="4">
    <source>
        <dbReference type="ARBA" id="ARBA00023136"/>
    </source>
</evidence>
<keyword evidence="3" id="KW-0732">Signal</keyword>
<dbReference type="Gene3D" id="1.25.40.390">
    <property type="match status" value="1"/>
</dbReference>
<dbReference type="Pfam" id="PF07980">
    <property type="entry name" value="SusD_RagB"/>
    <property type="match status" value="1"/>
</dbReference>
<dbReference type="PROSITE" id="PS51257">
    <property type="entry name" value="PROKAR_LIPOPROTEIN"/>
    <property type="match status" value="1"/>
</dbReference>
<dbReference type="Proteomes" id="UP000252081">
    <property type="component" value="Unassembled WGS sequence"/>
</dbReference>
<evidence type="ECO:0000313" key="9">
    <source>
        <dbReference type="Proteomes" id="UP000252081"/>
    </source>
</evidence>
<evidence type="ECO:0000259" key="7">
    <source>
        <dbReference type="Pfam" id="PF14322"/>
    </source>
</evidence>
<dbReference type="OrthoDB" id="1097962at2"/>
<gene>
    <name evidence="8" type="ORF">DRW42_07345</name>
</gene>
<proteinExistence type="inferred from homology"/>
<dbReference type="InterPro" id="IPR011990">
    <property type="entry name" value="TPR-like_helical_dom_sf"/>
</dbReference>
<keyword evidence="4" id="KW-0472">Membrane</keyword>
<evidence type="ECO:0000256" key="3">
    <source>
        <dbReference type="ARBA" id="ARBA00022729"/>
    </source>
</evidence>
<dbReference type="Pfam" id="PF14322">
    <property type="entry name" value="SusD-like_3"/>
    <property type="match status" value="1"/>
</dbReference>
<evidence type="ECO:0000313" key="8">
    <source>
        <dbReference type="EMBL" id="RBQ09012.1"/>
    </source>
</evidence>
<protein>
    <submittedName>
        <fullName evidence="8">RagB/SusD family nutrient uptake outer membrane protein</fullName>
    </submittedName>
</protein>
<evidence type="ECO:0000256" key="1">
    <source>
        <dbReference type="ARBA" id="ARBA00004442"/>
    </source>
</evidence>
<dbReference type="AlphaFoldDB" id="A0A366L798"/>
<keyword evidence="5" id="KW-0998">Cell outer membrane</keyword>
<dbReference type="EMBL" id="QNQU01000005">
    <property type="protein sequence ID" value="RBQ09012.1"/>
    <property type="molecule type" value="Genomic_DNA"/>
</dbReference>
<evidence type="ECO:0000259" key="6">
    <source>
        <dbReference type="Pfam" id="PF07980"/>
    </source>
</evidence>
<name>A0A366L798_9SPHI</name>
<feature type="domain" description="RagB/SusD" evidence="6">
    <location>
        <begin position="270"/>
        <end position="456"/>
    </location>
</feature>
<organism evidence="8 9">
    <name type="scientific">Pedobacter miscanthi</name>
    <dbReference type="NCBI Taxonomy" id="2259170"/>
    <lineage>
        <taxon>Bacteria</taxon>
        <taxon>Pseudomonadati</taxon>
        <taxon>Bacteroidota</taxon>
        <taxon>Sphingobacteriia</taxon>
        <taxon>Sphingobacteriales</taxon>
        <taxon>Sphingobacteriaceae</taxon>
        <taxon>Pedobacter</taxon>
    </lineage>
</organism>
<dbReference type="GO" id="GO:0009279">
    <property type="term" value="C:cell outer membrane"/>
    <property type="evidence" value="ECO:0007669"/>
    <property type="project" value="UniProtKB-SubCell"/>
</dbReference>
<evidence type="ECO:0000256" key="2">
    <source>
        <dbReference type="ARBA" id="ARBA00006275"/>
    </source>
</evidence>
<evidence type="ECO:0000256" key="5">
    <source>
        <dbReference type="ARBA" id="ARBA00023237"/>
    </source>
</evidence>
<feature type="domain" description="SusD-like N-terminal" evidence="7">
    <location>
        <begin position="19"/>
        <end position="201"/>
    </location>
</feature>
<comment type="similarity">
    <text evidence="2">Belongs to the SusD family.</text>
</comment>
<keyword evidence="9" id="KW-1185">Reference proteome</keyword>
<comment type="subcellular location">
    <subcellularLocation>
        <location evidence="1">Cell outer membrane</location>
    </subcellularLocation>
</comment>
<dbReference type="RefSeq" id="WP_113948186.1">
    <property type="nucleotide sequence ID" value="NZ_QNQU01000005.1"/>
</dbReference>
<dbReference type="InterPro" id="IPR012944">
    <property type="entry name" value="SusD_RagB_dom"/>
</dbReference>
<accession>A0A366L798</accession>
<dbReference type="SUPFAM" id="SSF48452">
    <property type="entry name" value="TPR-like"/>
    <property type="match status" value="1"/>
</dbReference>
<dbReference type="InterPro" id="IPR033985">
    <property type="entry name" value="SusD-like_N"/>
</dbReference>